<dbReference type="PANTHER" id="PTHR23419">
    <property type="entry name" value="DIVALENT CATION TOLERANCE CUTA-RELATED"/>
    <property type="match status" value="1"/>
</dbReference>
<reference evidence="2" key="1">
    <citation type="journal article" date="2020" name="bioRxiv">
        <title>A rank-normalized archaeal taxonomy based on genome phylogeny resolves widespread incomplete and uneven classifications.</title>
        <authorList>
            <person name="Rinke C."/>
            <person name="Chuvochina M."/>
            <person name="Mussig A.J."/>
            <person name="Chaumeil P.-A."/>
            <person name="Waite D.W."/>
            <person name="Whitman W.B."/>
            <person name="Parks D.H."/>
            <person name="Hugenholtz P."/>
        </authorList>
    </citation>
    <scope>NUCLEOTIDE SEQUENCE</scope>
    <source>
        <strain evidence="2">UBA12518</strain>
    </source>
</reference>
<accession>A0A832RXP2</accession>
<dbReference type="NCBIfam" id="NF041095">
    <property type="entry name" value="dival_cat_tol_CutA"/>
    <property type="match status" value="1"/>
</dbReference>
<name>A0A832RXP2_9EURY</name>
<dbReference type="InterPro" id="IPR053426">
    <property type="entry name" value="CutA_tolerance"/>
</dbReference>
<dbReference type="InterPro" id="IPR015867">
    <property type="entry name" value="N-reg_PII/ATP_PRibTrfase_C"/>
</dbReference>
<evidence type="ECO:0000313" key="3">
    <source>
        <dbReference type="Proteomes" id="UP000600363"/>
    </source>
</evidence>
<dbReference type="RefSeq" id="WP_042687695.1">
    <property type="nucleotide sequence ID" value="NZ_DUIH01000024.1"/>
</dbReference>
<dbReference type="Proteomes" id="UP000600363">
    <property type="component" value="Unassembled WGS sequence"/>
</dbReference>
<dbReference type="AlphaFoldDB" id="A0A832RXP2"/>
<evidence type="ECO:0000256" key="1">
    <source>
        <dbReference type="ARBA" id="ARBA00010169"/>
    </source>
</evidence>
<dbReference type="PANTHER" id="PTHR23419:SF8">
    <property type="entry name" value="FI09726P"/>
    <property type="match status" value="1"/>
</dbReference>
<dbReference type="InterPro" id="IPR011322">
    <property type="entry name" value="N-reg_PII-like_a/b"/>
</dbReference>
<dbReference type="InterPro" id="IPR004323">
    <property type="entry name" value="Ion_tolerance_CutA"/>
</dbReference>
<dbReference type="GO" id="GO:0010038">
    <property type="term" value="P:response to metal ion"/>
    <property type="evidence" value="ECO:0007669"/>
    <property type="project" value="InterPro"/>
</dbReference>
<gene>
    <name evidence="2" type="ORF">HA299_07480</name>
</gene>
<protein>
    <submittedName>
        <fullName evidence="2">Divalent-cation tolerance protein CutA</fullName>
    </submittedName>
</protein>
<sequence length="108" mass="12346">MRQSRHIVVYTTCPDVDSAKTIARTLLERRLAACVNMLSISSMYWWKGALEEGEEVGVLIKTTSDRYEDIERALSEMHPYELPALLVLPVSGERRYLSWIEESVAEQG</sequence>
<dbReference type="Pfam" id="PF03091">
    <property type="entry name" value="CutA1"/>
    <property type="match status" value="1"/>
</dbReference>
<dbReference type="SUPFAM" id="SSF54913">
    <property type="entry name" value="GlnB-like"/>
    <property type="match status" value="1"/>
</dbReference>
<proteinExistence type="inferred from homology"/>
<dbReference type="GO" id="GO:0005507">
    <property type="term" value="F:copper ion binding"/>
    <property type="evidence" value="ECO:0007669"/>
    <property type="project" value="TreeGrafter"/>
</dbReference>
<dbReference type="EMBL" id="DUIH01000024">
    <property type="protein sequence ID" value="HIH70425.1"/>
    <property type="molecule type" value="Genomic_DNA"/>
</dbReference>
<comment type="similarity">
    <text evidence="1">Belongs to the CutA family.</text>
</comment>
<comment type="caution">
    <text evidence="2">The sequence shown here is derived from an EMBL/GenBank/DDBJ whole genome shotgun (WGS) entry which is preliminary data.</text>
</comment>
<dbReference type="Gene3D" id="3.30.70.120">
    <property type="match status" value="1"/>
</dbReference>
<organism evidence="2 3">
    <name type="scientific">Methermicoccus shengliensis</name>
    <dbReference type="NCBI Taxonomy" id="660064"/>
    <lineage>
        <taxon>Archaea</taxon>
        <taxon>Methanobacteriati</taxon>
        <taxon>Methanobacteriota</taxon>
        <taxon>Stenosarchaea group</taxon>
        <taxon>Methanomicrobia</taxon>
        <taxon>Methanosarcinales</taxon>
        <taxon>Methermicoccaceae</taxon>
        <taxon>Methermicoccus</taxon>
    </lineage>
</organism>
<evidence type="ECO:0000313" key="2">
    <source>
        <dbReference type="EMBL" id="HIH70425.1"/>
    </source>
</evidence>